<dbReference type="Gene3D" id="1.10.10.10">
    <property type="entry name" value="Winged helix-like DNA-binding domain superfamily/Winged helix DNA-binding domain"/>
    <property type="match status" value="1"/>
</dbReference>
<dbReference type="GO" id="GO:0009249">
    <property type="term" value="P:protein lipoylation"/>
    <property type="evidence" value="ECO:0007669"/>
    <property type="project" value="UniProtKB-ARBA"/>
</dbReference>
<reference evidence="4" key="1">
    <citation type="submission" date="2016-10" db="EMBL/GenBank/DDBJ databases">
        <title>The complete genome sequence of the rumen bacterium Butyrivibrio hungatei MB2003.</title>
        <authorList>
            <person name="Palevich N."/>
            <person name="Kelly W.J."/>
            <person name="Leahy S.C."/>
            <person name="Altermann E."/>
            <person name="Rakonjac J."/>
            <person name="Attwood G.T."/>
        </authorList>
    </citation>
    <scope>NUCLEOTIDE SEQUENCE [LARGE SCALE GENOMIC DNA]</scope>
    <source>
        <strain evidence="4">MB2003</strain>
    </source>
</reference>
<dbReference type="GO" id="GO:0004077">
    <property type="term" value="F:biotin--[biotin carboxyl-carrier protein] ligase activity"/>
    <property type="evidence" value="ECO:0007669"/>
    <property type="project" value="InterPro"/>
</dbReference>
<dbReference type="RefSeq" id="WP_071175810.1">
    <property type="nucleotide sequence ID" value="NZ_CP017831.1"/>
</dbReference>
<dbReference type="InterPro" id="IPR004408">
    <property type="entry name" value="Biotin_CoA_COase_ligase"/>
</dbReference>
<keyword evidence="1 3" id="KW-0436">Ligase</keyword>
<evidence type="ECO:0000256" key="1">
    <source>
        <dbReference type="ARBA" id="ARBA00022598"/>
    </source>
</evidence>
<dbReference type="InterPro" id="IPR013196">
    <property type="entry name" value="HTH_11"/>
</dbReference>
<dbReference type="Pfam" id="PF03099">
    <property type="entry name" value="BPL_LplA_LipB"/>
    <property type="match status" value="1"/>
</dbReference>
<dbReference type="InterPro" id="IPR036388">
    <property type="entry name" value="WH-like_DNA-bd_sf"/>
</dbReference>
<dbReference type="InterPro" id="IPR045864">
    <property type="entry name" value="aa-tRNA-synth_II/BPL/LPL"/>
</dbReference>
<dbReference type="Pfam" id="PF08279">
    <property type="entry name" value="HTH_11"/>
    <property type="match status" value="1"/>
</dbReference>
<dbReference type="NCBIfam" id="TIGR00121">
    <property type="entry name" value="birA_ligase"/>
    <property type="match status" value="1"/>
</dbReference>
<evidence type="ECO:0000259" key="2">
    <source>
        <dbReference type="PROSITE" id="PS51733"/>
    </source>
</evidence>
<dbReference type="OrthoDB" id="9807064at2"/>
<dbReference type="PANTHER" id="PTHR12835:SF5">
    <property type="entry name" value="BIOTIN--PROTEIN LIGASE"/>
    <property type="match status" value="1"/>
</dbReference>
<proteinExistence type="predicted"/>
<dbReference type="InterPro" id="IPR004143">
    <property type="entry name" value="BPL_LPL_catalytic"/>
</dbReference>
<dbReference type="PANTHER" id="PTHR12835">
    <property type="entry name" value="BIOTIN PROTEIN LIGASE"/>
    <property type="match status" value="1"/>
</dbReference>
<gene>
    <name evidence="3" type="ORF">bhn_I1056</name>
</gene>
<dbReference type="SUPFAM" id="SSF46785">
    <property type="entry name" value="Winged helix' DNA-binding domain"/>
    <property type="match status" value="1"/>
</dbReference>
<sequence>MNSKDKVLEILNSNKDRYISGESIASLLGISRNAIWKAINELRKCGYEIEAVSNKGYKLALEKDILSAGGILSYLDGNVATIYQDVSNMIHIFDTTTSTNRIAKELAIAGNPHGTVVVSARQTSGKGRRDHSFFSPEGGLYFSVILSPDKIPYTNPDEITTFIGNSVCDAIEKTCNIRPRLKPINDLYIGDKKVCGILTEAGTEFETGLVQWIVVGIGINFDSDIECFPDDIKDKVVTLFAPGKASITKNQLVAEILNTII</sequence>
<dbReference type="Gene3D" id="3.30.930.10">
    <property type="entry name" value="Bira Bifunctional Protein, Domain 2"/>
    <property type="match status" value="1"/>
</dbReference>
<organism evidence="3 4">
    <name type="scientific">Butyrivibrio hungatei</name>
    <dbReference type="NCBI Taxonomy" id="185008"/>
    <lineage>
        <taxon>Bacteria</taxon>
        <taxon>Bacillati</taxon>
        <taxon>Bacillota</taxon>
        <taxon>Clostridia</taxon>
        <taxon>Lachnospirales</taxon>
        <taxon>Lachnospiraceae</taxon>
        <taxon>Butyrivibrio</taxon>
    </lineage>
</organism>
<protein>
    <submittedName>
        <fullName evidence="3">Biotin--acetyl-CoA-carboxylase ligase/biotin operon repressor</fullName>
    </submittedName>
</protein>
<keyword evidence="4" id="KW-1185">Reference proteome</keyword>
<dbReference type="AlphaFoldDB" id="A0A1D9P0K4"/>
<evidence type="ECO:0000313" key="3">
    <source>
        <dbReference type="EMBL" id="AOZ96090.1"/>
    </source>
</evidence>
<dbReference type="GO" id="GO:0016740">
    <property type="term" value="F:transferase activity"/>
    <property type="evidence" value="ECO:0007669"/>
    <property type="project" value="UniProtKB-ARBA"/>
</dbReference>
<evidence type="ECO:0000313" key="4">
    <source>
        <dbReference type="Proteomes" id="UP000179284"/>
    </source>
</evidence>
<name>A0A1D9P0K4_9FIRM</name>
<feature type="domain" description="BPL/LPL catalytic" evidence="2">
    <location>
        <begin position="74"/>
        <end position="261"/>
    </location>
</feature>
<dbReference type="EMBL" id="CP017831">
    <property type="protein sequence ID" value="AOZ96090.1"/>
    <property type="molecule type" value="Genomic_DNA"/>
</dbReference>
<dbReference type="GO" id="GO:0005737">
    <property type="term" value="C:cytoplasm"/>
    <property type="evidence" value="ECO:0007669"/>
    <property type="project" value="TreeGrafter"/>
</dbReference>
<dbReference type="Proteomes" id="UP000179284">
    <property type="component" value="Chromosome I"/>
</dbReference>
<accession>A0A1D9P0K4</accession>
<dbReference type="SUPFAM" id="SSF55681">
    <property type="entry name" value="Class II aaRS and biotin synthetases"/>
    <property type="match status" value="1"/>
</dbReference>
<dbReference type="InterPro" id="IPR036390">
    <property type="entry name" value="WH_DNA-bd_sf"/>
</dbReference>
<dbReference type="PROSITE" id="PS51733">
    <property type="entry name" value="BPL_LPL_CATALYTIC"/>
    <property type="match status" value="1"/>
</dbReference>
<dbReference type="KEGG" id="bhu:bhn_I1056"/>